<dbReference type="AlphaFoldDB" id="A0A0F7PCE2"/>
<dbReference type="EMBL" id="CP008874">
    <property type="protein sequence ID" value="AKH97033.1"/>
    <property type="molecule type" value="Genomic_DNA"/>
</dbReference>
<dbReference type="GO" id="GO:0004519">
    <property type="term" value="F:endonuclease activity"/>
    <property type="evidence" value="ECO:0007669"/>
    <property type="project" value="InterPro"/>
</dbReference>
<feature type="domain" description="Restriction endonuclease type IV Mrr" evidence="3">
    <location>
        <begin position="3"/>
        <end position="110"/>
    </location>
</feature>
<evidence type="ECO:0000313" key="4">
    <source>
        <dbReference type="EMBL" id="AKH97033.1"/>
    </source>
</evidence>
<dbReference type="Proteomes" id="UP000060390">
    <property type="component" value="Chromosome"/>
</dbReference>
<reference evidence="5 6" key="3">
    <citation type="journal article" date="2016" name="Stand. Genomic Sci.">
        <title>Complete genome sequence of 'Halanaeroarchaeum sulfurireducens' M27-SA2, a sulfur-reducing and acetate-oxidizing haloarchaeon from the deep-sea hypersaline anoxic lake Medee.</title>
        <authorList>
            <person name="Messina E."/>
            <person name="Sorokin D.Y."/>
            <person name="Kublanov I.V."/>
            <person name="Toshchakov S."/>
            <person name="Lopatina A."/>
            <person name="Arcadi E."/>
            <person name="Smedile F."/>
            <person name="La Spada G."/>
            <person name="La Cono V."/>
            <person name="Yakimov M.M."/>
        </authorList>
    </citation>
    <scope>NUCLEOTIDE SEQUENCE [LARGE SCALE GENOMIC DNA]</scope>
    <source>
        <strain evidence="5 6">M27-SA2</strain>
    </source>
</reference>
<keyword evidence="2" id="KW-1133">Transmembrane helix</keyword>
<protein>
    <recommendedName>
        <fullName evidence="3">Restriction endonuclease type IV Mrr domain-containing protein</fullName>
    </recommendedName>
</protein>
<proteinExistence type="predicted"/>
<gene>
    <name evidence="5" type="ORF">HLASA_0531</name>
    <name evidence="4" type="ORF">HLASF_0534</name>
</gene>
<reference evidence="6" key="2">
    <citation type="submission" date="2015-05" db="EMBL/GenBank/DDBJ databases">
        <title>Complete genome sequence of Halanaeroarchaeum sulfurireducens type strain M27-SA2, a sulfate-reducer haloarchaeon from marine anoxic lake Medee.</title>
        <authorList>
            <person name="Messina E."/>
            <person name="Kublanov I.V."/>
            <person name="Toshchakov S."/>
            <person name="Arcadi E."/>
            <person name="La Spada G."/>
            <person name="La Cono V."/>
            <person name="Yakimov M.M."/>
        </authorList>
    </citation>
    <scope>NUCLEOTIDE SEQUENCE [LARGE SCALE GENOMIC DNA]</scope>
    <source>
        <strain evidence="6">M27-SA2</strain>
    </source>
</reference>
<name>A0A0F7PCE2_9EURY</name>
<organism evidence="4 7">
    <name type="scientific">Halanaeroarchaeum sulfurireducens</name>
    <dbReference type="NCBI Taxonomy" id="1604004"/>
    <lineage>
        <taxon>Archaea</taxon>
        <taxon>Methanobacteriati</taxon>
        <taxon>Methanobacteriota</taxon>
        <taxon>Stenosarchaea group</taxon>
        <taxon>Halobacteria</taxon>
        <taxon>Halobacteriales</taxon>
        <taxon>Halobacteriaceae</taxon>
        <taxon>Halanaeroarchaeum</taxon>
    </lineage>
</organism>
<dbReference type="GO" id="GO:0009307">
    <property type="term" value="P:DNA restriction-modification system"/>
    <property type="evidence" value="ECO:0007669"/>
    <property type="project" value="InterPro"/>
</dbReference>
<dbReference type="Pfam" id="PF04471">
    <property type="entry name" value="Mrr_cat"/>
    <property type="match status" value="1"/>
</dbReference>
<dbReference type="Proteomes" id="UP000069906">
    <property type="component" value="Chromosome"/>
</dbReference>
<dbReference type="HOGENOM" id="CLU_699440_0_0_2"/>
<evidence type="ECO:0000313" key="6">
    <source>
        <dbReference type="Proteomes" id="UP000060390"/>
    </source>
</evidence>
<keyword evidence="2" id="KW-0812">Transmembrane</keyword>
<keyword evidence="7" id="KW-1185">Reference proteome</keyword>
<dbReference type="KEGG" id="hsu:HLASF_0534"/>
<evidence type="ECO:0000256" key="1">
    <source>
        <dbReference type="SAM" id="MobiDB-lite"/>
    </source>
</evidence>
<evidence type="ECO:0000313" key="7">
    <source>
        <dbReference type="Proteomes" id="UP000069906"/>
    </source>
</evidence>
<evidence type="ECO:0000259" key="3">
    <source>
        <dbReference type="Pfam" id="PF04471"/>
    </source>
</evidence>
<dbReference type="InterPro" id="IPR007560">
    <property type="entry name" value="Restrct_endonuc_IV_Mrr"/>
</dbReference>
<dbReference type="STRING" id="1604004.HLASA_0531"/>
<feature type="region of interest" description="Disordered" evidence="1">
    <location>
        <begin position="318"/>
        <end position="343"/>
    </location>
</feature>
<dbReference type="KEGG" id="hsf:HLASA_0531"/>
<evidence type="ECO:0000256" key="2">
    <source>
        <dbReference type="SAM" id="Phobius"/>
    </source>
</evidence>
<evidence type="ECO:0000313" key="5">
    <source>
        <dbReference type="EMBL" id="ALG81434.1"/>
    </source>
</evidence>
<reference evidence="4 7" key="1">
    <citation type="journal article" date="2015" name="ISME J.">
        <title>Elemental sulfur and acetate can support life of a novel strictly anaerobic haloarchaeon.</title>
        <authorList>
            <person name="Sorokin D.Y."/>
            <person name="Kublanov I.V."/>
            <person name="Gavrilov S.N."/>
            <person name="Rojo D."/>
            <person name="Roman P."/>
            <person name="Golyshin P.N."/>
            <person name="Slepak V.Z."/>
            <person name="Smedile F."/>
            <person name="Ferrer M."/>
            <person name="Messina E."/>
            <person name="La Cono V."/>
            <person name="Yakimov M.M."/>
        </authorList>
    </citation>
    <scope>NUCLEOTIDE SEQUENCE [LARGE SCALE GENOMIC DNA]</scope>
    <source>
        <strain evidence="4 7">HSR2</strain>
    </source>
</reference>
<dbReference type="EMBL" id="CP011564">
    <property type="protein sequence ID" value="ALG81434.1"/>
    <property type="molecule type" value="Genomic_DNA"/>
</dbReference>
<feature type="transmembrane region" description="Helical" evidence="2">
    <location>
        <begin position="158"/>
        <end position="183"/>
    </location>
</feature>
<dbReference type="GO" id="GO:0003677">
    <property type="term" value="F:DNA binding"/>
    <property type="evidence" value="ECO:0007669"/>
    <property type="project" value="InterPro"/>
</dbReference>
<keyword evidence="2" id="KW-0472">Membrane</keyword>
<sequence length="343" mass="36695">MFDDMADREFVDFVAEIWQRRDWATEITEDDPGEYLITGDRDNGARGLMLVVPAKDVTVAGNPVQDLVDICEAKNVDIGVVVTRGEFSAEARQIGDANDIYLVDSELLEETLIEEGLVDVAEKYGSGESASILSRLPLPTALPAILRRPSALPIPTRALSILLVVVGVAAVAIIGMQSIGLGIGIGTPGPIPDDVPGFDDGKTDVTVTAASLTDDGDGVRVDWNAFSKSAIVTGNETRYEAPPGTTFVVVQMNVTNEHIEPIVLREGRFGFSANDTVHGPRPVESNADQLPVRIDPTASETLWFVFTIDADETSGTLLGLPSENGPPIRFERDPSVETGVEPA</sequence>
<accession>A0A0F7PCE2</accession>